<evidence type="ECO:0000256" key="2">
    <source>
        <dbReference type="SAM" id="Phobius"/>
    </source>
</evidence>
<protein>
    <submittedName>
        <fullName evidence="3">Preprotein translocase subunit</fullName>
    </submittedName>
</protein>
<dbReference type="EMBL" id="BK059153">
    <property type="protein sequence ID" value="DAE92683.1"/>
    <property type="molecule type" value="Genomic_DNA"/>
</dbReference>
<sequence length="91" mass="10451">MISISTKQILEIEKAIVLSIQDRQEMKKDLENLTENVNSFRDEFRKFAEGLDNRYAKKTSVDKLWSIVRAVIAFFFTGGGGVILSLIFIKH</sequence>
<evidence type="ECO:0000256" key="1">
    <source>
        <dbReference type="SAM" id="Coils"/>
    </source>
</evidence>
<keyword evidence="2" id="KW-0472">Membrane</keyword>
<evidence type="ECO:0000313" key="3">
    <source>
        <dbReference type="EMBL" id="DAE92683.1"/>
    </source>
</evidence>
<proteinExistence type="predicted"/>
<keyword evidence="2" id="KW-0812">Transmembrane</keyword>
<name>A0A8S5RTJ5_9CAUD</name>
<feature type="coiled-coil region" evidence="1">
    <location>
        <begin position="16"/>
        <end position="43"/>
    </location>
</feature>
<organism evidence="3">
    <name type="scientific">Caudovirales sp. gcode 4</name>
    <dbReference type="NCBI Taxonomy" id="2838363"/>
    <lineage>
        <taxon>Viruses</taxon>
        <taxon>Duplodnaviria</taxon>
        <taxon>Heunggongvirae</taxon>
        <taxon>Uroviricota</taxon>
        <taxon>Caudoviricetes</taxon>
    </lineage>
</organism>
<keyword evidence="2" id="KW-1133">Transmembrane helix</keyword>
<feature type="transmembrane region" description="Helical" evidence="2">
    <location>
        <begin position="67"/>
        <end position="89"/>
    </location>
</feature>
<reference evidence="3" key="1">
    <citation type="journal article" date="2021" name="Proc. Natl. Acad. Sci. U.S.A.">
        <title>A Catalog of Tens of Thousands of Viruses from Human Metagenomes Reveals Hidden Associations with Chronic Diseases.</title>
        <authorList>
            <person name="Tisza M.J."/>
            <person name="Buck C.B."/>
        </authorList>
    </citation>
    <scope>NUCLEOTIDE SEQUENCE</scope>
    <source>
        <strain evidence="3">CtKN96</strain>
    </source>
</reference>
<accession>A0A8S5RTJ5</accession>
<keyword evidence="1" id="KW-0175">Coiled coil</keyword>